<dbReference type="EMBL" id="KN847043">
    <property type="protein sequence ID" value="KIW26819.1"/>
    <property type="molecule type" value="Genomic_DNA"/>
</dbReference>
<dbReference type="GeneID" id="27345817"/>
<feature type="region of interest" description="Disordered" evidence="1">
    <location>
        <begin position="60"/>
        <end position="108"/>
    </location>
</feature>
<keyword evidence="3" id="KW-1185">Reference proteome</keyword>
<feature type="region of interest" description="Disordered" evidence="1">
    <location>
        <begin position="648"/>
        <end position="667"/>
    </location>
</feature>
<accession>A0A0D2CT90</accession>
<organism evidence="2 3">
    <name type="scientific">Cladophialophora immunda</name>
    <dbReference type="NCBI Taxonomy" id="569365"/>
    <lineage>
        <taxon>Eukaryota</taxon>
        <taxon>Fungi</taxon>
        <taxon>Dikarya</taxon>
        <taxon>Ascomycota</taxon>
        <taxon>Pezizomycotina</taxon>
        <taxon>Eurotiomycetes</taxon>
        <taxon>Chaetothyriomycetidae</taxon>
        <taxon>Chaetothyriales</taxon>
        <taxon>Herpotrichiellaceae</taxon>
        <taxon>Cladophialophora</taxon>
    </lineage>
</organism>
<dbReference type="OrthoDB" id="4158875at2759"/>
<proteinExistence type="predicted"/>
<reference evidence="2 3" key="1">
    <citation type="submission" date="2015-01" db="EMBL/GenBank/DDBJ databases">
        <title>The Genome Sequence of Cladophialophora immunda CBS83496.</title>
        <authorList>
            <consortium name="The Broad Institute Genomics Platform"/>
            <person name="Cuomo C."/>
            <person name="de Hoog S."/>
            <person name="Gorbushina A."/>
            <person name="Stielow B."/>
            <person name="Teixiera M."/>
            <person name="Abouelleil A."/>
            <person name="Chapman S.B."/>
            <person name="Priest M."/>
            <person name="Young S.K."/>
            <person name="Wortman J."/>
            <person name="Nusbaum C."/>
            <person name="Birren B."/>
        </authorList>
    </citation>
    <scope>NUCLEOTIDE SEQUENCE [LARGE SCALE GENOMIC DNA]</scope>
    <source>
        <strain evidence="2 3">CBS 83496</strain>
    </source>
</reference>
<feature type="region of interest" description="Disordered" evidence="1">
    <location>
        <begin position="187"/>
        <end position="228"/>
    </location>
</feature>
<feature type="compositionally biased region" description="Basic and acidic residues" evidence="1">
    <location>
        <begin position="341"/>
        <end position="350"/>
    </location>
</feature>
<dbReference type="RefSeq" id="XP_016247035.1">
    <property type="nucleotide sequence ID" value="XM_016393616.1"/>
</dbReference>
<dbReference type="Proteomes" id="UP000054466">
    <property type="component" value="Unassembled WGS sequence"/>
</dbReference>
<dbReference type="VEuPathDB" id="FungiDB:PV07_06623"/>
<feature type="region of interest" description="Disordered" evidence="1">
    <location>
        <begin position="261"/>
        <end position="433"/>
    </location>
</feature>
<feature type="compositionally biased region" description="Polar residues" evidence="1">
    <location>
        <begin position="261"/>
        <end position="273"/>
    </location>
</feature>
<evidence type="ECO:0000313" key="3">
    <source>
        <dbReference type="Proteomes" id="UP000054466"/>
    </source>
</evidence>
<feature type="compositionally biased region" description="Basic and acidic residues" evidence="1">
    <location>
        <begin position="209"/>
        <end position="219"/>
    </location>
</feature>
<feature type="compositionally biased region" description="Polar residues" evidence="1">
    <location>
        <begin position="89"/>
        <end position="98"/>
    </location>
</feature>
<feature type="region of interest" description="Disordered" evidence="1">
    <location>
        <begin position="128"/>
        <end position="149"/>
    </location>
</feature>
<feature type="compositionally biased region" description="Polar residues" evidence="1">
    <location>
        <begin position="409"/>
        <end position="432"/>
    </location>
</feature>
<protein>
    <submittedName>
        <fullName evidence="2">Uncharacterized protein</fullName>
    </submittedName>
</protein>
<feature type="compositionally biased region" description="Basic and acidic residues" evidence="1">
    <location>
        <begin position="279"/>
        <end position="317"/>
    </location>
</feature>
<evidence type="ECO:0000256" key="1">
    <source>
        <dbReference type="SAM" id="MobiDB-lite"/>
    </source>
</evidence>
<name>A0A0D2CT90_9EURO</name>
<evidence type="ECO:0000313" key="2">
    <source>
        <dbReference type="EMBL" id="KIW26819.1"/>
    </source>
</evidence>
<sequence>MSDRLRSRKYRPQILKGTPFIKPQRVELAQLRCPNPPGETLLLRKSSLLKHSLGISRQLKDRLSRAPTAPSEHALTSPSPSLRERYSSALKSQKQTSPGYRPDKAVRGRGLREEEIHFIEQALKRRLSDSSLDPRASHRSPECYPATDRPRIQVKASARSISIIIPEGVKLPVVATIESAGSFEFETQMSTSNDREASKSSSTAGFDPNTREMSRRQETLSEQTTTEAIRASENQEIIAGLGLPFLARVSKGRLNVSEASISAPQSADVSASGQVFIPPHERSPEEVPDPLHHHSREAEVKPRGDHETSEPLKEPREVLSSQAITEPALDPAGPADTASPESERELKAEEADPSSEEPASTSVTKSENPFDPVAAISSEVDDPRPFSIPEIRIHRPSGTVMSDSPGAADTNSSSMSPTTVQTAKEQSPTTTPLKAVSNPITAVLELSPLPVDPTSATNAVPIDAVASTLPVSVSVLPVAGKIGKRKRVIQKARRVIVRKHLLAIILGRDLASVVHPQLNAAGKPVPDVPLPLDGASDLIRNYGRRNRCKRATQQERLNQKIAGARFHVGVEDIQRCSSCRGLKGTFNLRRYDRLQLQRTRPTVGVIERHARSRAQVAAFKCQCSNPLLGAGGQRAATDSALPTAPEHLQAHGINGHPLPGAVGDTQR</sequence>
<gene>
    <name evidence="2" type="ORF">PV07_06623</name>
</gene>
<dbReference type="AlphaFoldDB" id="A0A0D2CT90"/>
<dbReference type="HOGENOM" id="CLU_030038_0_0_1"/>